<gene>
    <name evidence="2" type="ORF">WJX81_006833</name>
</gene>
<name>A0AAW1QGS8_9CHLO</name>
<proteinExistence type="predicted"/>
<dbReference type="Gene3D" id="3.30.530.20">
    <property type="match status" value="1"/>
</dbReference>
<accession>A0AAW1QGS8</accession>
<dbReference type="PANTHER" id="PTHR19308">
    <property type="entry name" value="PHOSPHATIDYLCHOLINE TRANSFER PROTEIN"/>
    <property type="match status" value="1"/>
</dbReference>
<evidence type="ECO:0000313" key="2">
    <source>
        <dbReference type="EMBL" id="KAK9820650.1"/>
    </source>
</evidence>
<dbReference type="PROSITE" id="PS50848">
    <property type="entry name" value="START"/>
    <property type="match status" value="1"/>
</dbReference>
<keyword evidence="3" id="KW-1185">Reference proteome</keyword>
<dbReference type="SUPFAM" id="SSF55961">
    <property type="entry name" value="Bet v1-like"/>
    <property type="match status" value="1"/>
</dbReference>
<organism evidence="2 3">
    <name type="scientific">Elliptochloris bilobata</name>
    <dbReference type="NCBI Taxonomy" id="381761"/>
    <lineage>
        <taxon>Eukaryota</taxon>
        <taxon>Viridiplantae</taxon>
        <taxon>Chlorophyta</taxon>
        <taxon>core chlorophytes</taxon>
        <taxon>Trebouxiophyceae</taxon>
        <taxon>Trebouxiophyceae incertae sedis</taxon>
        <taxon>Elliptochloris clade</taxon>
        <taxon>Elliptochloris</taxon>
    </lineage>
</organism>
<dbReference type="AlphaFoldDB" id="A0AAW1QGS8"/>
<protein>
    <recommendedName>
        <fullName evidence="1">START domain-containing protein</fullName>
    </recommendedName>
</protein>
<dbReference type="Pfam" id="PF01852">
    <property type="entry name" value="START"/>
    <property type="match status" value="1"/>
</dbReference>
<comment type="caution">
    <text evidence="2">The sequence shown here is derived from an EMBL/GenBank/DDBJ whole genome shotgun (WGS) entry which is preliminary data.</text>
</comment>
<sequence>MRSFTTIRSEADWMCLQQQRPAACYLCASEPLRLWAAAVHFPSCGLVNAAPQPIKRVTWADAAAREGGGTAPESIGLDSDTPAAVCEAVPEAFLLQLGALLREEPSAQALAARGLPGAWGAPGSLYGVPDTDRCDAGGWELICEAASEEQTYWAWRRPLRAGLYLYRTHAVVEGATAAQLRRFQHDDAARPAWDAALLEACSLPLTDGVNARESGIFHFRARWPRPMASREYVYARRVWPRPSEGGCYSVSRACDHTVAPQPRGVRVRDFSAAVLIRGARSCRGSAQGAAEFISVYFEDGQSRPGLVNIGIRKGLWSYAERFEATFRMHSGTAAGGSTWGLLGQRRKRAQAKPLRRRLLFLAASVAAMLKVG</sequence>
<feature type="domain" description="START" evidence="1">
    <location>
        <begin position="138"/>
        <end position="277"/>
    </location>
</feature>
<dbReference type="InterPro" id="IPR023393">
    <property type="entry name" value="START-like_dom_sf"/>
</dbReference>
<evidence type="ECO:0000259" key="1">
    <source>
        <dbReference type="PROSITE" id="PS50848"/>
    </source>
</evidence>
<dbReference type="InterPro" id="IPR002913">
    <property type="entry name" value="START_lipid-bd_dom"/>
</dbReference>
<dbReference type="PANTHER" id="PTHR19308:SF39">
    <property type="entry name" value="PHOSPHATIDYLCHOLINE TRANSFER PROTEIN"/>
    <property type="match status" value="1"/>
</dbReference>
<dbReference type="InterPro" id="IPR051213">
    <property type="entry name" value="START_lipid_transfer"/>
</dbReference>
<dbReference type="EMBL" id="JALJOU010000115">
    <property type="protein sequence ID" value="KAK9820650.1"/>
    <property type="molecule type" value="Genomic_DNA"/>
</dbReference>
<dbReference type="GO" id="GO:0005737">
    <property type="term" value="C:cytoplasm"/>
    <property type="evidence" value="ECO:0007669"/>
    <property type="project" value="UniProtKB-ARBA"/>
</dbReference>
<dbReference type="GO" id="GO:0008289">
    <property type="term" value="F:lipid binding"/>
    <property type="evidence" value="ECO:0007669"/>
    <property type="project" value="InterPro"/>
</dbReference>
<reference evidence="2 3" key="1">
    <citation type="journal article" date="2024" name="Nat. Commun.">
        <title>Phylogenomics reveals the evolutionary origins of lichenization in chlorophyte algae.</title>
        <authorList>
            <person name="Puginier C."/>
            <person name="Libourel C."/>
            <person name="Otte J."/>
            <person name="Skaloud P."/>
            <person name="Haon M."/>
            <person name="Grisel S."/>
            <person name="Petersen M."/>
            <person name="Berrin J.G."/>
            <person name="Delaux P.M."/>
            <person name="Dal Grande F."/>
            <person name="Keller J."/>
        </authorList>
    </citation>
    <scope>NUCLEOTIDE SEQUENCE [LARGE SCALE GENOMIC DNA]</scope>
    <source>
        <strain evidence="2 3">SAG 245.80</strain>
    </source>
</reference>
<dbReference type="Proteomes" id="UP001445335">
    <property type="component" value="Unassembled WGS sequence"/>
</dbReference>
<evidence type="ECO:0000313" key="3">
    <source>
        <dbReference type="Proteomes" id="UP001445335"/>
    </source>
</evidence>